<organism evidence="1 2">
    <name type="scientific">Rhodohalobacter sulfatireducens</name>
    <dbReference type="NCBI Taxonomy" id="2911366"/>
    <lineage>
        <taxon>Bacteria</taxon>
        <taxon>Pseudomonadati</taxon>
        <taxon>Balneolota</taxon>
        <taxon>Balneolia</taxon>
        <taxon>Balneolales</taxon>
        <taxon>Balneolaceae</taxon>
        <taxon>Rhodohalobacter</taxon>
    </lineage>
</organism>
<reference evidence="1" key="2">
    <citation type="submission" date="2024-05" db="EMBL/GenBank/DDBJ databases">
        <title>Rhodohalobacter halophilus gen. nov., sp. nov., a moderately halophilic member of the family Balneolaceae.</title>
        <authorList>
            <person name="Xia J."/>
        </authorList>
    </citation>
    <scope>NUCLEOTIDE SEQUENCE</scope>
    <source>
        <strain evidence="1">WB101</strain>
    </source>
</reference>
<name>A0ABS9K982_9BACT</name>
<protein>
    <submittedName>
        <fullName evidence="1">Type II toxin-antitoxin system VapB family antitoxin</fullName>
    </submittedName>
</protein>
<dbReference type="Proteomes" id="UP001165366">
    <property type="component" value="Unassembled WGS sequence"/>
</dbReference>
<dbReference type="RefSeq" id="WP_237852239.1">
    <property type="nucleotide sequence ID" value="NZ_JAKLWS010000002.1"/>
</dbReference>
<comment type="caution">
    <text evidence="1">The sequence shown here is derived from an EMBL/GenBank/DDBJ whole genome shotgun (WGS) entry which is preliminary data.</text>
</comment>
<proteinExistence type="predicted"/>
<dbReference type="EMBL" id="JAKLWS010000002">
    <property type="protein sequence ID" value="MCG2587395.1"/>
    <property type="molecule type" value="Genomic_DNA"/>
</dbReference>
<reference evidence="1" key="1">
    <citation type="submission" date="2022-01" db="EMBL/GenBank/DDBJ databases">
        <authorList>
            <person name="Wang Y."/>
        </authorList>
    </citation>
    <scope>NUCLEOTIDE SEQUENCE</scope>
    <source>
        <strain evidence="1">WB101</strain>
    </source>
</reference>
<sequence>MALSIKNSEVDRLARELSDITGETITEAIAKALKERLERETGKPKGKQLREEIERIQNRIHRLTCLDERSDEEILGYDKHGLPT</sequence>
<evidence type="ECO:0000313" key="2">
    <source>
        <dbReference type="Proteomes" id="UP001165366"/>
    </source>
</evidence>
<accession>A0ABS9K982</accession>
<keyword evidence="2" id="KW-1185">Reference proteome</keyword>
<dbReference type="Pfam" id="PF07704">
    <property type="entry name" value="PSK_trans_fac"/>
    <property type="match status" value="1"/>
</dbReference>
<dbReference type="InterPro" id="IPR011660">
    <property type="entry name" value="VapB-like"/>
</dbReference>
<evidence type="ECO:0000313" key="1">
    <source>
        <dbReference type="EMBL" id="MCG2587395.1"/>
    </source>
</evidence>
<gene>
    <name evidence="1" type="ORF">L6773_02375</name>
</gene>